<keyword evidence="2" id="KW-0175">Coiled coil</keyword>
<dbReference type="Pfam" id="PF25989">
    <property type="entry name" value="YknX_C"/>
    <property type="match status" value="1"/>
</dbReference>
<feature type="domain" description="YknX-like C-terminal permuted SH3-like" evidence="4">
    <location>
        <begin position="296"/>
        <end position="353"/>
    </location>
</feature>
<dbReference type="Gene3D" id="2.40.50.100">
    <property type="match status" value="1"/>
</dbReference>
<dbReference type="GO" id="GO:0015562">
    <property type="term" value="F:efflux transmembrane transporter activity"/>
    <property type="evidence" value="ECO:0007669"/>
    <property type="project" value="TreeGrafter"/>
</dbReference>
<comment type="similarity">
    <text evidence="1">Belongs to the membrane fusion protein (MFP) (TC 8.A.1) family.</text>
</comment>
<dbReference type="Pfam" id="PF25917">
    <property type="entry name" value="BSH_RND"/>
    <property type="match status" value="1"/>
</dbReference>
<proteinExistence type="inferred from homology"/>
<dbReference type="PANTHER" id="PTHR30469">
    <property type="entry name" value="MULTIDRUG RESISTANCE PROTEIN MDTA"/>
    <property type="match status" value="1"/>
</dbReference>
<dbReference type="STRING" id="519441.Smon_0695"/>
<dbReference type="Gene3D" id="2.40.420.20">
    <property type="match status" value="1"/>
</dbReference>
<evidence type="ECO:0000313" key="5">
    <source>
        <dbReference type="EMBL" id="ACZ01168.1"/>
    </source>
</evidence>
<dbReference type="AlphaFoldDB" id="D1AXZ2"/>
<name>D1AXZ2_STRM9</name>
<evidence type="ECO:0000259" key="4">
    <source>
        <dbReference type="Pfam" id="PF25989"/>
    </source>
</evidence>
<dbReference type="InterPro" id="IPR006143">
    <property type="entry name" value="RND_pump_MFP"/>
</dbReference>
<dbReference type="eggNOG" id="COG0845">
    <property type="taxonomic scope" value="Bacteria"/>
</dbReference>
<dbReference type="HOGENOM" id="CLU_018816_14_5_0"/>
<evidence type="ECO:0000259" key="3">
    <source>
        <dbReference type="Pfam" id="PF25917"/>
    </source>
</evidence>
<dbReference type="NCBIfam" id="TIGR01730">
    <property type="entry name" value="RND_mfp"/>
    <property type="match status" value="1"/>
</dbReference>
<dbReference type="Gene3D" id="2.40.30.170">
    <property type="match status" value="1"/>
</dbReference>
<keyword evidence="6" id="KW-1185">Reference proteome</keyword>
<evidence type="ECO:0000256" key="1">
    <source>
        <dbReference type="ARBA" id="ARBA00009477"/>
    </source>
</evidence>
<dbReference type="KEGG" id="smf:Smon_0695"/>
<dbReference type="SUPFAM" id="SSF111369">
    <property type="entry name" value="HlyD-like secretion proteins"/>
    <property type="match status" value="1"/>
</dbReference>
<evidence type="ECO:0000256" key="2">
    <source>
        <dbReference type="SAM" id="Coils"/>
    </source>
</evidence>
<dbReference type="OrthoDB" id="95736at2"/>
<sequence>MKKISKTKKIIFGITLLVLVAFGVKMYSKTSVNPNTNIAQIYEAKKQDIELNYEVTGEVNSEKEVLIFSNIQGKVKKVNFRKGDVVKKGDVLVELDASSLNEINSNINKLKITLETKKKEYNDALSLYKIGGISKNEVDRLHNALSLAQMDLNVAENNIREFSTKILSTVSGVITEAHVDENLKIDSSKYLFKIVDVENLKIHAEIPNSKLRSIKEGAKVNVTSESLEINQVVETSISEISKISRRSKQFNDAVTDIVAKIDSSSNLKPGDTVKLNIILENIKDAVVVNFLDVSFEDGKTYVYTVDKDGKVKRNEVVVGKTNNIVYEIKSGIKEGDKVLNNPGRIYKEGDKVQ</sequence>
<reference evidence="5 6" key="1">
    <citation type="journal article" date="2009" name="Stand. Genomic Sci.">
        <title>Complete genome sequence of Streptobacillus moniliformis type strain (9901T).</title>
        <authorList>
            <person name="Nolan M."/>
            <person name="Gronow S."/>
            <person name="Lapidus A."/>
            <person name="Ivanova N."/>
            <person name="Copeland A."/>
            <person name="Lucas S."/>
            <person name="Del Rio T.G."/>
            <person name="Chen F."/>
            <person name="Tice H."/>
            <person name="Pitluck S."/>
            <person name="Cheng J.F."/>
            <person name="Sims D."/>
            <person name="Meincke L."/>
            <person name="Bruce D."/>
            <person name="Goodwin L."/>
            <person name="Brettin T."/>
            <person name="Han C."/>
            <person name="Detter J.C."/>
            <person name="Ovchinikova G."/>
            <person name="Pati A."/>
            <person name="Mavromatis K."/>
            <person name="Mikhailova N."/>
            <person name="Chen A."/>
            <person name="Palaniappan K."/>
            <person name="Land M."/>
            <person name="Hauser L."/>
            <person name="Chang Y.J."/>
            <person name="Jeffries C.D."/>
            <person name="Rohde M."/>
            <person name="Sproer C."/>
            <person name="Goker M."/>
            <person name="Bristow J."/>
            <person name="Eisen J.A."/>
            <person name="Markowitz V."/>
            <person name="Hugenholtz P."/>
            <person name="Kyrpides N.C."/>
            <person name="Klenk H.P."/>
            <person name="Chain P."/>
        </authorList>
    </citation>
    <scope>NUCLEOTIDE SEQUENCE [LARGE SCALE GENOMIC DNA]</scope>
    <source>
        <strain evidence="6">ATCC 14647 / DSM 12112 / NCTC 10651 / 9901</strain>
    </source>
</reference>
<protein>
    <submittedName>
        <fullName evidence="5">Efflux transporter, RND family, MFP subunit</fullName>
    </submittedName>
</protein>
<dbReference type="PANTHER" id="PTHR30469:SF33">
    <property type="entry name" value="SLR1207 PROTEIN"/>
    <property type="match status" value="1"/>
</dbReference>
<feature type="domain" description="Multidrug resistance protein MdtA-like barrel-sandwich hybrid" evidence="3">
    <location>
        <begin position="65"/>
        <end position="195"/>
    </location>
</feature>
<dbReference type="Proteomes" id="UP000002072">
    <property type="component" value="Chromosome"/>
</dbReference>
<dbReference type="GO" id="GO:1990281">
    <property type="term" value="C:efflux pump complex"/>
    <property type="evidence" value="ECO:0007669"/>
    <property type="project" value="TreeGrafter"/>
</dbReference>
<evidence type="ECO:0000313" key="6">
    <source>
        <dbReference type="Proteomes" id="UP000002072"/>
    </source>
</evidence>
<organism evidence="5 6">
    <name type="scientific">Streptobacillus moniliformis (strain ATCC 14647 / DSM 12112 / NCTC 10651 / 9901)</name>
    <dbReference type="NCBI Taxonomy" id="519441"/>
    <lineage>
        <taxon>Bacteria</taxon>
        <taxon>Fusobacteriati</taxon>
        <taxon>Fusobacteriota</taxon>
        <taxon>Fusobacteriia</taxon>
        <taxon>Fusobacteriales</taxon>
        <taxon>Leptotrichiaceae</taxon>
        <taxon>Streptobacillus</taxon>
    </lineage>
</organism>
<accession>D1AXZ2</accession>
<dbReference type="GeneID" id="29673068"/>
<dbReference type="EMBL" id="CP001779">
    <property type="protein sequence ID" value="ACZ01168.1"/>
    <property type="molecule type" value="Genomic_DNA"/>
</dbReference>
<feature type="coiled-coil region" evidence="2">
    <location>
        <begin position="100"/>
        <end position="158"/>
    </location>
</feature>
<gene>
    <name evidence="5" type="ordered locus">Smon_0695</name>
</gene>
<dbReference type="InterPro" id="IPR058637">
    <property type="entry name" value="YknX-like_C"/>
</dbReference>
<dbReference type="RefSeq" id="WP_012858719.1">
    <property type="nucleotide sequence ID" value="NC_013515.1"/>
</dbReference>
<dbReference type="InterPro" id="IPR058625">
    <property type="entry name" value="MdtA-like_BSH"/>
</dbReference>